<dbReference type="Gene3D" id="3.30.2330.10">
    <property type="entry name" value="arginine biosynthesis bifunctional protein suprefamily"/>
    <property type="match status" value="1"/>
</dbReference>
<dbReference type="GO" id="GO:0006592">
    <property type="term" value="P:ornithine biosynthetic process"/>
    <property type="evidence" value="ECO:0007669"/>
    <property type="project" value="TreeGrafter"/>
</dbReference>
<evidence type="ECO:0000256" key="9">
    <source>
        <dbReference type="HAMAP-Rule" id="MF_01106"/>
    </source>
</evidence>
<evidence type="ECO:0000256" key="1">
    <source>
        <dbReference type="ARBA" id="ARBA00006774"/>
    </source>
</evidence>
<accession>N2AGE5</accession>
<dbReference type="GO" id="GO:0004042">
    <property type="term" value="F:L-glutamate N-acetyltransferase activity"/>
    <property type="evidence" value="ECO:0007669"/>
    <property type="project" value="UniProtKB-UniRule"/>
</dbReference>
<protein>
    <recommendedName>
        <fullName evidence="9">Arginine biosynthesis bifunctional protein ArgJ</fullName>
    </recommendedName>
    <domain>
        <recommendedName>
            <fullName evidence="9">Glutamate N-acetyltransferase</fullName>
            <ecNumber evidence="9">2.3.1.35</ecNumber>
        </recommendedName>
        <alternativeName>
            <fullName evidence="9">Ornithine acetyltransferase</fullName>
            <shortName evidence="9">OATase</shortName>
        </alternativeName>
        <alternativeName>
            <fullName evidence="9">Ornithine transacetylase</fullName>
        </alternativeName>
    </domain>
    <domain>
        <recommendedName>
            <fullName evidence="9">Amino-acid acetyltransferase</fullName>
            <ecNumber evidence="9">2.3.1.1</ecNumber>
        </recommendedName>
        <alternativeName>
            <fullName evidence="9">N-acetylglutamate synthase</fullName>
            <shortName evidence="9">AGSase</shortName>
        </alternativeName>
    </domain>
    <component>
        <recommendedName>
            <fullName evidence="9">Arginine biosynthesis bifunctional protein ArgJ alpha chain</fullName>
        </recommendedName>
    </component>
    <component>
        <recommendedName>
            <fullName evidence="9">Arginine biosynthesis bifunctional protein ArgJ beta chain</fullName>
        </recommendedName>
    </component>
</protein>
<dbReference type="Pfam" id="PF01960">
    <property type="entry name" value="ArgJ"/>
    <property type="match status" value="1"/>
</dbReference>
<evidence type="ECO:0000256" key="3">
    <source>
        <dbReference type="ARBA" id="ARBA00022571"/>
    </source>
</evidence>
<dbReference type="OrthoDB" id="9804242at2"/>
<dbReference type="Gene3D" id="3.60.70.12">
    <property type="entry name" value="L-amino peptidase D-ALA esterase/amidase"/>
    <property type="match status" value="1"/>
</dbReference>
<proteinExistence type="inferred from homology"/>
<evidence type="ECO:0000256" key="2">
    <source>
        <dbReference type="ARBA" id="ARBA00011475"/>
    </source>
</evidence>
<dbReference type="EMBL" id="AQFT01000107">
    <property type="protein sequence ID" value="EMZ23444.1"/>
    <property type="molecule type" value="Genomic_DNA"/>
</dbReference>
<dbReference type="InterPro" id="IPR042195">
    <property type="entry name" value="ArgJ_beta_C"/>
</dbReference>
<comment type="pathway">
    <text evidence="9">Amino-acid biosynthesis; L-arginine biosynthesis; L-ornithine and N-acetyl-L-glutamate from L-glutamate and N(2)-acetyl-L-ornithine (cyclic): step 1/1.</text>
</comment>
<comment type="similarity">
    <text evidence="1 9">Belongs to the ArgJ family.</text>
</comment>
<dbReference type="Proteomes" id="UP000012589">
    <property type="component" value="Unassembled WGS sequence"/>
</dbReference>
<evidence type="ECO:0000256" key="6">
    <source>
        <dbReference type="ARBA" id="ARBA00022813"/>
    </source>
</evidence>
<dbReference type="PANTHER" id="PTHR23100:SF0">
    <property type="entry name" value="ARGININE BIOSYNTHESIS BIFUNCTIONAL PROTEIN ARGJ, MITOCHONDRIAL"/>
    <property type="match status" value="1"/>
</dbReference>
<feature type="binding site" evidence="9">
    <location>
        <position position="409"/>
    </location>
    <ligand>
        <name>substrate</name>
    </ligand>
</feature>
<organism evidence="10 11">
    <name type="scientific">Eubacterium plexicaudatum ASF492</name>
    <dbReference type="NCBI Taxonomy" id="1235802"/>
    <lineage>
        <taxon>Bacteria</taxon>
        <taxon>Bacillati</taxon>
        <taxon>Bacillota</taxon>
        <taxon>Clostridia</taxon>
        <taxon>Eubacteriales</taxon>
        <taxon>Eubacteriaceae</taxon>
        <taxon>Eubacterium</taxon>
    </lineage>
</organism>
<comment type="pathway">
    <text evidence="9">Amino-acid biosynthesis; L-arginine biosynthesis; N(2)-acetyl-L-ornithine from L-glutamate: step 1/4.</text>
</comment>
<comment type="subunit">
    <text evidence="2 9">Heterotetramer of two alpha and two beta chains.</text>
</comment>
<evidence type="ECO:0000256" key="7">
    <source>
        <dbReference type="ARBA" id="ARBA00023268"/>
    </source>
</evidence>
<gene>
    <name evidence="9" type="primary">argJ</name>
    <name evidence="10" type="ORF">C823_03615</name>
</gene>
<dbReference type="GO" id="GO:0006526">
    <property type="term" value="P:L-arginine biosynthetic process"/>
    <property type="evidence" value="ECO:0007669"/>
    <property type="project" value="UniProtKB-UniRule"/>
</dbReference>
<dbReference type="PATRIC" id="fig|1235802.3.peg.3819"/>
<reference evidence="10 11" key="1">
    <citation type="journal article" date="2014" name="Genome Announc.">
        <title>Draft genome sequences of the altered schaedler flora, a defined bacterial community from gnotobiotic mice.</title>
        <authorList>
            <person name="Wannemuehler M.J."/>
            <person name="Overstreet A.M."/>
            <person name="Ward D.V."/>
            <person name="Phillips G.J."/>
        </authorList>
    </citation>
    <scope>NUCLEOTIDE SEQUENCE [LARGE SCALE GENOMIC DNA]</scope>
    <source>
        <strain evidence="10 11">ASF492</strain>
    </source>
</reference>
<comment type="function">
    <text evidence="9">Catalyzes two activities which are involved in the cyclic version of arginine biosynthesis: the synthesis of N-acetylglutamate from glutamate and acetyl-CoA as the acetyl donor, and of ornithine by transacetylation between N(2)-acetylornithine and glutamate.</text>
</comment>
<dbReference type="EC" id="2.3.1.35" evidence="9"/>
<dbReference type="InterPro" id="IPR002813">
    <property type="entry name" value="Arg_biosynth_ArgJ"/>
</dbReference>
<dbReference type="AlphaFoldDB" id="N2AGE5"/>
<dbReference type="HAMAP" id="MF_01106">
    <property type="entry name" value="ArgJ"/>
    <property type="match status" value="1"/>
</dbReference>
<feature type="binding site" evidence="9">
    <location>
        <position position="197"/>
    </location>
    <ligand>
        <name>substrate</name>
    </ligand>
</feature>
<keyword evidence="5 9" id="KW-0808">Transferase</keyword>
<feature type="site" description="Involved in the stabilization of negative charge on the oxyanion by the formation of the oxyanion hole" evidence="9">
    <location>
        <position position="123"/>
    </location>
</feature>
<evidence type="ECO:0000256" key="4">
    <source>
        <dbReference type="ARBA" id="ARBA00022605"/>
    </source>
</evidence>
<feature type="active site" description="Nucleophile" evidence="9">
    <location>
        <position position="197"/>
    </location>
</feature>
<comment type="subcellular location">
    <subcellularLocation>
        <location evidence="9">Cytoplasm</location>
    </subcellularLocation>
</comment>
<dbReference type="SUPFAM" id="SSF56266">
    <property type="entry name" value="DmpA/ArgJ-like"/>
    <property type="match status" value="1"/>
</dbReference>
<evidence type="ECO:0000313" key="10">
    <source>
        <dbReference type="EMBL" id="EMZ23444.1"/>
    </source>
</evidence>
<keyword evidence="3 9" id="KW-0055">Arginine biosynthesis</keyword>
<feature type="binding site" evidence="9">
    <location>
        <position position="283"/>
    </location>
    <ligand>
        <name>substrate</name>
    </ligand>
</feature>
<dbReference type="EC" id="2.3.1.1" evidence="9"/>
<dbReference type="eggNOG" id="COG1364">
    <property type="taxonomic scope" value="Bacteria"/>
</dbReference>
<comment type="catalytic activity">
    <reaction evidence="9">
        <text>N(2)-acetyl-L-ornithine + L-glutamate = N-acetyl-L-glutamate + L-ornithine</text>
        <dbReference type="Rhea" id="RHEA:15349"/>
        <dbReference type="ChEBI" id="CHEBI:29985"/>
        <dbReference type="ChEBI" id="CHEBI:44337"/>
        <dbReference type="ChEBI" id="CHEBI:46911"/>
        <dbReference type="ChEBI" id="CHEBI:57805"/>
        <dbReference type="EC" id="2.3.1.35"/>
    </reaction>
</comment>
<keyword evidence="9" id="KW-0963">Cytoplasm</keyword>
<keyword evidence="7 9" id="KW-0511">Multifunctional enzyme</keyword>
<feature type="site" description="Cleavage; by autolysis" evidence="9">
    <location>
        <begin position="196"/>
        <end position="197"/>
    </location>
</feature>
<feature type="site" description="Involved in the stabilization of negative charge on the oxyanion by the formation of the oxyanion hole" evidence="9">
    <location>
        <position position="124"/>
    </location>
</feature>
<sequence length="414" mass="43683">MKREQEKGYEYVEGGVCAAAGFQANGCHCGLDPRPDKNDLGIIYSEKLCQAAAVYTTNKVKGAPILVTKKNLDATGGRARAVIVNSKNANTCNADGEEKARNMCEITAQALKITPEEVIVASTGVIGQILPIEPIAEHMDRLVAEMSAQRHGEAAAAIMTTDTVKKEVAVSFTLDGKTCRLGGMAKGSGMIHPNMATTLNFITTDAAVSGPMLSQALRDVVKVTYNCLSIDGDTSTNDMVCILANGEAGNAEITAEDASYEVFKKALYLVLLHLTKMLAADGEGATKMLECTCAGAPDLDTAITAAKSVICSSLVKSAMFGADANCGRILCALGYSDTDLDIGKTDVELASEKGSVLVCKDGNGLAFSEEEAAAVLAEDEIYIRIDLHQGNASAKAWGCDLTYDYVKINADYRS</sequence>
<dbReference type="HOGENOM" id="CLU_027172_1_0_9"/>
<keyword evidence="6 9" id="KW-0068">Autocatalytic cleavage</keyword>
<name>N2AGE5_9FIRM</name>
<dbReference type="GO" id="GO:0004358">
    <property type="term" value="F:L-glutamate N-acetyltransferase activity, acting on acetyl-L-ornithine as donor"/>
    <property type="evidence" value="ECO:0007669"/>
    <property type="project" value="UniProtKB-UniRule"/>
</dbReference>
<dbReference type="CDD" id="cd02152">
    <property type="entry name" value="OAT"/>
    <property type="match status" value="1"/>
</dbReference>
<dbReference type="NCBIfam" id="NF003802">
    <property type="entry name" value="PRK05388.1"/>
    <property type="match status" value="1"/>
</dbReference>
<dbReference type="InterPro" id="IPR016117">
    <property type="entry name" value="ArgJ-like_dom_sf"/>
</dbReference>
<dbReference type="PANTHER" id="PTHR23100">
    <property type="entry name" value="ARGININE BIOSYNTHESIS BIFUNCTIONAL PROTEIN ARGJ"/>
    <property type="match status" value="1"/>
</dbReference>
<dbReference type="NCBIfam" id="TIGR00120">
    <property type="entry name" value="ArgJ"/>
    <property type="match status" value="1"/>
</dbReference>
<dbReference type="Gene3D" id="3.10.20.340">
    <property type="entry name" value="ArgJ beta chain, C-terminal domain"/>
    <property type="match status" value="1"/>
</dbReference>
<feature type="chain" id="PRO_5023484362" description="Arginine biosynthesis bifunctional protein ArgJ beta chain" evidence="9">
    <location>
        <begin position="197"/>
        <end position="414"/>
    </location>
</feature>
<comment type="catalytic activity">
    <reaction evidence="9">
        <text>L-glutamate + acetyl-CoA = N-acetyl-L-glutamate + CoA + H(+)</text>
        <dbReference type="Rhea" id="RHEA:24292"/>
        <dbReference type="ChEBI" id="CHEBI:15378"/>
        <dbReference type="ChEBI" id="CHEBI:29985"/>
        <dbReference type="ChEBI" id="CHEBI:44337"/>
        <dbReference type="ChEBI" id="CHEBI:57287"/>
        <dbReference type="ChEBI" id="CHEBI:57288"/>
        <dbReference type="EC" id="2.3.1.1"/>
    </reaction>
</comment>
<dbReference type="GO" id="GO:0005737">
    <property type="term" value="C:cytoplasm"/>
    <property type="evidence" value="ECO:0007669"/>
    <property type="project" value="UniProtKB-SubCell"/>
</dbReference>
<keyword evidence="4 9" id="KW-0028">Amino-acid biosynthesis</keyword>
<evidence type="ECO:0000256" key="8">
    <source>
        <dbReference type="ARBA" id="ARBA00023315"/>
    </source>
</evidence>
<evidence type="ECO:0000313" key="11">
    <source>
        <dbReference type="Proteomes" id="UP000012589"/>
    </source>
</evidence>
<comment type="caution">
    <text evidence="10">The sequence shown here is derived from an EMBL/GenBank/DDBJ whole genome shotgun (WGS) entry which is preliminary data.</text>
</comment>
<dbReference type="UniPathway" id="UPA00068">
    <property type="reaction ID" value="UER00106"/>
</dbReference>
<feature type="binding site" evidence="9">
    <location>
        <position position="160"/>
    </location>
    <ligand>
        <name>substrate</name>
    </ligand>
</feature>
<evidence type="ECO:0000256" key="5">
    <source>
        <dbReference type="ARBA" id="ARBA00022679"/>
    </source>
</evidence>
<feature type="chain" id="PRO_5023484361" description="Arginine biosynthesis bifunctional protein ArgJ alpha chain" evidence="9">
    <location>
        <begin position="1"/>
        <end position="196"/>
    </location>
</feature>
<feature type="binding site" evidence="9">
    <location>
        <position position="186"/>
    </location>
    <ligand>
        <name>substrate</name>
    </ligand>
</feature>
<keyword evidence="11" id="KW-1185">Reference proteome</keyword>
<dbReference type="STRING" id="1235802.C823_03615"/>
<feature type="binding site" evidence="9">
    <location>
        <position position="414"/>
    </location>
    <ligand>
        <name>substrate</name>
    </ligand>
</feature>
<keyword evidence="8 9" id="KW-0012">Acyltransferase</keyword>
<dbReference type="FunFam" id="3.60.70.12:FF:000001">
    <property type="entry name" value="Arginine biosynthesis bifunctional protein ArgJ, chloroplastic"/>
    <property type="match status" value="1"/>
</dbReference>